<keyword evidence="4 7" id="KW-1133">Transmembrane helix</keyword>
<feature type="transmembrane region" description="Helical" evidence="7">
    <location>
        <begin position="45"/>
        <end position="64"/>
    </location>
</feature>
<gene>
    <name evidence="9" type="ORF">CfE428DRAFT_6396</name>
</gene>
<evidence type="ECO:0000256" key="2">
    <source>
        <dbReference type="ARBA" id="ARBA00022475"/>
    </source>
</evidence>
<organism evidence="9 10">
    <name type="scientific">Chthoniobacter flavus Ellin428</name>
    <dbReference type="NCBI Taxonomy" id="497964"/>
    <lineage>
        <taxon>Bacteria</taxon>
        <taxon>Pseudomonadati</taxon>
        <taxon>Verrucomicrobiota</taxon>
        <taxon>Spartobacteria</taxon>
        <taxon>Chthoniobacterales</taxon>
        <taxon>Chthoniobacteraceae</taxon>
        <taxon>Chthoniobacter</taxon>
    </lineage>
</organism>
<comment type="subcellular location">
    <subcellularLocation>
        <location evidence="1">Cell membrane</location>
        <topology evidence="1">Multi-pass membrane protein</topology>
    </subcellularLocation>
</comment>
<dbReference type="InParanoid" id="B4DBV5"/>
<evidence type="ECO:0000256" key="6">
    <source>
        <dbReference type="SAM" id="MobiDB-lite"/>
    </source>
</evidence>
<protein>
    <recommendedName>
        <fullName evidence="8">Cardiolipin synthase N-terminal domain-containing protein</fullName>
    </recommendedName>
</protein>
<feature type="domain" description="Cardiolipin synthase N-terminal" evidence="8">
    <location>
        <begin position="24"/>
        <end position="64"/>
    </location>
</feature>
<dbReference type="Pfam" id="PF13396">
    <property type="entry name" value="PLDc_N"/>
    <property type="match status" value="1"/>
</dbReference>
<evidence type="ECO:0000256" key="4">
    <source>
        <dbReference type="ARBA" id="ARBA00022989"/>
    </source>
</evidence>
<evidence type="ECO:0000256" key="7">
    <source>
        <dbReference type="SAM" id="Phobius"/>
    </source>
</evidence>
<dbReference type="AlphaFoldDB" id="B4DBV5"/>
<dbReference type="EMBL" id="ABVL01000041">
    <property type="protein sequence ID" value="EDY16071.1"/>
    <property type="molecule type" value="Genomic_DNA"/>
</dbReference>
<evidence type="ECO:0000313" key="10">
    <source>
        <dbReference type="Proteomes" id="UP000005824"/>
    </source>
</evidence>
<sequence>MKIEISNADLDSFPWLLAALLTLVWLLVLFRILTRTDFDTPAKILWVLVVILVPLFGTPLYWLAAPQPVTPAKKNPSIELQSDVAGTPWANDPGFRRDA</sequence>
<evidence type="ECO:0000256" key="3">
    <source>
        <dbReference type="ARBA" id="ARBA00022692"/>
    </source>
</evidence>
<evidence type="ECO:0000313" key="9">
    <source>
        <dbReference type="EMBL" id="EDY16071.1"/>
    </source>
</evidence>
<evidence type="ECO:0000256" key="1">
    <source>
        <dbReference type="ARBA" id="ARBA00004651"/>
    </source>
</evidence>
<dbReference type="InterPro" id="IPR027379">
    <property type="entry name" value="CLS_N"/>
</dbReference>
<dbReference type="GO" id="GO:0005886">
    <property type="term" value="C:plasma membrane"/>
    <property type="evidence" value="ECO:0007669"/>
    <property type="project" value="UniProtKB-SubCell"/>
</dbReference>
<keyword evidence="3 7" id="KW-0812">Transmembrane</keyword>
<name>B4DBV5_9BACT</name>
<feature type="transmembrane region" description="Helical" evidence="7">
    <location>
        <begin position="12"/>
        <end position="33"/>
    </location>
</feature>
<dbReference type="RefSeq" id="WP_006983714.1">
    <property type="nucleotide sequence ID" value="NZ_ABVL01000041.1"/>
</dbReference>
<evidence type="ECO:0000259" key="8">
    <source>
        <dbReference type="Pfam" id="PF13396"/>
    </source>
</evidence>
<keyword evidence="5 7" id="KW-0472">Membrane</keyword>
<dbReference type="Proteomes" id="UP000005824">
    <property type="component" value="Unassembled WGS sequence"/>
</dbReference>
<evidence type="ECO:0000256" key="5">
    <source>
        <dbReference type="ARBA" id="ARBA00023136"/>
    </source>
</evidence>
<reference evidence="9 10" key="1">
    <citation type="journal article" date="2011" name="J. Bacteriol.">
        <title>Genome sequence of Chthoniobacter flavus Ellin428, an aerobic heterotrophic soil bacterium.</title>
        <authorList>
            <person name="Kant R."/>
            <person name="van Passel M.W."/>
            <person name="Palva A."/>
            <person name="Lucas S."/>
            <person name="Lapidus A."/>
            <person name="Glavina Del Rio T."/>
            <person name="Dalin E."/>
            <person name="Tice H."/>
            <person name="Bruce D."/>
            <person name="Goodwin L."/>
            <person name="Pitluck S."/>
            <person name="Larimer F.W."/>
            <person name="Land M.L."/>
            <person name="Hauser L."/>
            <person name="Sangwan P."/>
            <person name="de Vos W.M."/>
            <person name="Janssen P.H."/>
            <person name="Smidt H."/>
        </authorList>
    </citation>
    <scope>NUCLEOTIDE SEQUENCE [LARGE SCALE GENOMIC DNA]</scope>
    <source>
        <strain evidence="9 10">Ellin428</strain>
    </source>
</reference>
<proteinExistence type="predicted"/>
<keyword evidence="2" id="KW-1003">Cell membrane</keyword>
<accession>B4DBV5</accession>
<comment type="caution">
    <text evidence="9">The sequence shown here is derived from an EMBL/GenBank/DDBJ whole genome shotgun (WGS) entry which is preliminary data.</text>
</comment>
<dbReference type="STRING" id="497964.CfE428DRAFT_6396"/>
<feature type="region of interest" description="Disordered" evidence="6">
    <location>
        <begin position="73"/>
        <end position="99"/>
    </location>
</feature>
<keyword evidence="10" id="KW-1185">Reference proteome</keyword>